<dbReference type="InterPro" id="IPR035979">
    <property type="entry name" value="RBD_domain_sf"/>
</dbReference>
<feature type="compositionally biased region" description="Acidic residues" evidence="3">
    <location>
        <begin position="287"/>
        <end position="297"/>
    </location>
</feature>
<feature type="region of interest" description="Disordered" evidence="3">
    <location>
        <begin position="286"/>
        <end position="385"/>
    </location>
</feature>
<evidence type="ECO:0000313" key="6">
    <source>
        <dbReference type="Proteomes" id="UP001189429"/>
    </source>
</evidence>
<feature type="non-terminal residue" evidence="5">
    <location>
        <position position="711"/>
    </location>
</feature>
<dbReference type="EMBL" id="CAUYUJ010014222">
    <property type="protein sequence ID" value="CAK0838410.1"/>
    <property type="molecule type" value="Genomic_DNA"/>
</dbReference>
<name>A0ABN9T0H4_9DINO</name>
<evidence type="ECO:0000256" key="1">
    <source>
        <dbReference type="PROSITE-ProRule" id="PRU00176"/>
    </source>
</evidence>
<dbReference type="Proteomes" id="UP001189429">
    <property type="component" value="Unassembled WGS sequence"/>
</dbReference>
<organism evidence="5 6">
    <name type="scientific">Prorocentrum cordatum</name>
    <dbReference type="NCBI Taxonomy" id="2364126"/>
    <lineage>
        <taxon>Eukaryota</taxon>
        <taxon>Sar</taxon>
        <taxon>Alveolata</taxon>
        <taxon>Dinophyceae</taxon>
        <taxon>Prorocentrales</taxon>
        <taxon>Prorocentraceae</taxon>
        <taxon>Prorocentrum</taxon>
    </lineage>
</organism>
<comment type="caution">
    <text evidence="5">The sequence shown here is derived from an EMBL/GenBank/DDBJ whole genome shotgun (WGS) entry which is preliminary data.</text>
</comment>
<feature type="region of interest" description="Disordered" evidence="3">
    <location>
        <begin position="247"/>
        <end position="268"/>
    </location>
</feature>
<keyword evidence="6" id="KW-1185">Reference proteome</keyword>
<dbReference type="Pfam" id="PF04059">
    <property type="entry name" value="RRM_2"/>
    <property type="match status" value="1"/>
</dbReference>
<feature type="compositionally biased region" description="Pro residues" evidence="3">
    <location>
        <begin position="544"/>
        <end position="557"/>
    </location>
</feature>
<evidence type="ECO:0000256" key="2">
    <source>
        <dbReference type="SAM" id="Coils"/>
    </source>
</evidence>
<feature type="region of interest" description="Disordered" evidence="3">
    <location>
        <begin position="541"/>
        <end position="643"/>
    </location>
</feature>
<dbReference type="InterPro" id="IPR000504">
    <property type="entry name" value="RRM_dom"/>
</dbReference>
<accession>A0ABN9T0H4</accession>
<protein>
    <recommendedName>
        <fullName evidence="4">RRM domain-containing protein</fullName>
    </recommendedName>
</protein>
<evidence type="ECO:0000313" key="5">
    <source>
        <dbReference type="EMBL" id="CAK0838410.1"/>
    </source>
</evidence>
<dbReference type="SUPFAM" id="SSF54928">
    <property type="entry name" value="RNA-binding domain, RBD"/>
    <property type="match status" value="1"/>
</dbReference>
<proteinExistence type="predicted"/>
<feature type="coiled-coil region" evidence="2">
    <location>
        <begin position="109"/>
        <end position="136"/>
    </location>
</feature>
<gene>
    <name evidence="5" type="ORF">PCOR1329_LOCUS34364</name>
</gene>
<feature type="compositionally biased region" description="Low complexity" evidence="3">
    <location>
        <begin position="347"/>
        <end position="363"/>
    </location>
</feature>
<dbReference type="PROSITE" id="PS50102">
    <property type="entry name" value="RRM"/>
    <property type="match status" value="1"/>
</dbReference>
<reference evidence="5" key="1">
    <citation type="submission" date="2023-10" db="EMBL/GenBank/DDBJ databases">
        <authorList>
            <person name="Chen Y."/>
            <person name="Shah S."/>
            <person name="Dougan E. K."/>
            <person name="Thang M."/>
            <person name="Chan C."/>
        </authorList>
    </citation>
    <scope>NUCLEOTIDE SEQUENCE [LARGE SCALE GENOMIC DNA]</scope>
</reference>
<feature type="domain" description="RRM" evidence="4">
    <location>
        <begin position="660"/>
        <end position="711"/>
    </location>
</feature>
<keyword evidence="1" id="KW-0694">RNA-binding</keyword>
<feature type="compositionally biased region" description="Low complexity" evidence="3">
    <location>
        <begin position="607"/>
        <end position="621"/>
    </location>
</feature>
<feature type="compositionally biased region" description="Low complexity" evidence="3">
    <location>
        <begin position="298"/>
        <end position="339"/>
    </location>
</feature>
<dbReference type="InterPro" id="IPR007201">
    <property type="entry name" value="Mei2-like_Rrm_C"/>
</dbReference>
<evidence type="ECO:0000259" key="4">
    <source>
        <dbReference type="PROSITE" id="PS50102"/>
    </source>
</evidence>
<feature type="region of interest" description="Disordered" evidence="3">
    <location>
        <begin position="468"/>
        <end position="503"/>
    </location>
</feature>
<keyword evidence="2" id="KW-0175">Coiled coil</keyword>
<feature type="compositionally biased region" description="Basic and acidic residues" evidence="3">
    <location>
        <begin position="633"/>
        <end position="643"/>
    </location>
</feature>
<evidence type="ECO:0000256" key="3">
    <source>
        <dbReference type="SAM" id="MobiDB-lite"/>
    </source>
</evidence>
<sequence length="711" mass="73785">MADERRQGARPDAWSYSVQPHFEMQPGWEQQSAEYHWGEQQGMSQPWMQGLQPGSNTMTAAMATLQQLMPQQGAMQQAQVYYAATMPSPTDRSQQPLASDVSASTLAAAARALAQVESAEQEFVAQQRQMEQHFRAAEAAQRKLQDAKTYLSGMAACMQAAGLHSGSRTELPAAFAGASPPHLSYSWSAEQEYKLGARALSAATAPSAAGGHADSTVHGWPGAVAARQSGTGAGAAAATLAAEVEAAPAPEAEPAAGLEEEEGGAEGGVGQDIQKAVAAFLMGDGCSFEDEDEDEDQQQQQQQQRQPPQQGGPAEPAQAESLPSTAPPASSSPAAWNPSGLEEPHASRSPLAAPAVAAGARSPQVEGRRPQPTHPDPRASEGDEADPLEQLKAMLHAGQLDPSLLADHVAARFGAHFMRPDARADQGDGDGPFEELVGMLHAGQLDPCVLAEHVNARFGPCVQAASRPRWAPQAGGRPHAAPSDAGARHPDAREQDEAAAAGGDADSINAVVLEMVRQGQLSHDWLLAEINERIPVTYRLVPAHAPPPPPPAQPGPPAATAAGQGKARRAEVAPARGDASGTSALARKPLPAGLVAGSPPPVGAAGGSPAAPPAVRRSVGAQGTAQPTMADGGDSRGDSEVARRSGADRLLHEMGQEGATTVMLGNLPRHVTQGQLLDKLAETGFRGTWDFLHVPSTFGTGVGKGYAFINF</sequence>
<feature type="compositionally biased region" description="Low complexity" evidence="3">
    <location>
        <begin position="247"/>
        <end position="257"/>
    </location>
</feature>
<feature type="compositionally biased region" description="Basic and acidic residues" evidence="3">
    <location>
        <begin position="486"/>
        <end position="496"/>
    </location>
</feature>